<dbReference type="Proteomes" id="UP000199572">
    <property type="component" value="Unassembled WGS sequence"/>
</dbReference>
<dbReference type="RefSeq" id="WP_139180194.1">
    <property type="nucleotide sequence ID" value="NZ_FOGG01000018.1"/>
</dbReference>
<reference evidence="2 3" key="1">
    <citation type="submission" date="2016-10" db="EMBL/GenBank/DDBJ databases">
        <authorList>
            <person name="de Groot N.N."/>
        </authorList>
    </citation>
    <scope>NUCLEOTIDE SEQUENCE [LARGE SCALE GENOMIC DNA]</scope>
    <source>
        <strain evidence="2 3">DSM 18610</strain>
    </source>
</reference>
<dbReference type="STRING" id="390241.SAMN04488023_11818"/>
<evidence type="ECO:0000256" key="1">
    <source>
        <dbReference type="ARBA" id="ARBA00007248"/>
    </source>
</evidence>
<sequence>MKNIKLTLCVLAVMLSACRKNLGPVETIKDRTVAFKIGGLNHEVGQANVGFPTDPIASFIKQLTIIAYNSQTGAEVKRETQLSTSPDFGQIGFELPDGTYNFVAVGSQREFAINQFFDGDRDKPVFLPYAEANFQYWQPSFSFQDKLYKTADTFFAKTTGVIISKNQTLEMMMERIVGLLNVIVSDLPTYSIDLTSEFSGFRFDTAIPYSTIENDFTSGLKHSKDGPISYYILKNQTPVRVHIGAGGERSIAVTVPKNKRTTVTIQSATMTFTAVTE</sequence>
<comment type="similarity">
    <text evidence="1">Belongs to the bacteroidetes fimbrillin superfamily. FimB/Mfa2 family.</text>
</comment>
<dbReference type="OrthoDB" id="749587at2"/>
<evidence type="ECO:0000313" key="3">
    <source>
        <dbReference type="Proteomes" id="UP000199572"/>
    </source>
</evidence>
<dbReference type="PROSITE" id="PS51257">
    <property type="entry name" value="PROKAR_LIPOPROTEIN"/>
    <property type="match status" value="1"/>
</dbReference>
<evidence type="ECO:0000313" key="2">
    <source>
        <dbReference type="EMBL" id="SER84288.1"/>
    </source>
</evidence>
<organism evidence="2 3">
    <name type="scientific">Pedobacter rhizosphaerae</name>
    <dbReference type="NCBI Taxonomy" id="390241"/>
    <lineage>
        <taxon>Bacteria</taxon>
        <taxon>Pseudomonadati</taxon>
        <taxon>Bacteroidota</taxon>
        <taxon>Sphingobacteriia</taxon>
        <taxon>Sphingobacteriales</taxon>
        <taxon>Sphingobacteriaceae</taxon>
        <taxon>Pedobacter</taxon>
    </lineage>
</organism>
<keyword evidence="3" id="KW-1185">Reference proteome</keyword>
<name>A0A1H9SHB0_9SPHI</name>
<dbReference type="AlphaFoldDB" id="A0A1H9SHB0"/>
<dbReference type="Pfam" id="PF08842">
    <property type="entry name" value="Mfa2"/>
    <property type="match status" value="1"/>
</dbReference>
<dbReference type="EMBL" id="FOGG01000018">
    <property type="protein sequence ID" value="SER84288.1"/>
    <property type="molecule type" value="Genomic_DNA"/>
</dbReference>
<accession>A0A1H9SHB0</accession>
<dbReference type="InterPro" id="IPR014941">
    <property type="entry name" value="FimB/Mfa2/Mfa3"/>
</dbReference>
<protein>
    <submittedName>
        <fullName evidence="2">Fimbrillin-A associated anchor protein Mfa1 and Mfa2</fullName>
    </submittedName>
</protein>
<proteinExistence type="inferred from homology"/>
<gene>
    <name evidence="2" type="ORF">SAMN04488023_11818</name>
</gene>